<feature type="domain" description="AAA+ ATPase" evidence="2">
    <location>
        <begin position="124"/>
        <end position="249"/>
    </location>
</feature>
<dbReference type="PATRIC" id="fig|1150469.3.peg.2638"/>
<evidence type="ECO:0000256" key="1">
    <source>
        <dbReference type="ARBA" id="ARBA00006611"/>
    </source>
</evidence>
<dbReference type="STRING" id="1150469.RSPPHO_02337"/>
<dbReference type="PANTHER" id="PTHR30486">
    <property type="entry name" value="TWITCHING MOTILITY PROTEIN PILT"/>
    <property type="match status" value="1"/>
</dbReference>
<evidence type="ECO:0000313" key="4">
    <source>
        <dbReference type="Proteomes" id="UP000033220"/>
    </source>
</evidence>
<dbReference type="InterPro" id="IPR027417">
    <property type="entry name" value="P-loop_NTPase"/>
</dbReference>
<sequence>MKDVAAILQEARAEGASDVHLAPASPGYRRLHGRLVSIPGLVLSAPSLEAWAATVLSPIARQRLGERGDGEAALDGGPGIGRCRVSACRSARGLTVVVRLLPQEPPSLATLGAPATVRALTERSSGLILLCGAVGSGKTTTAAAFLDTLNRRGGRHILTVEDPVEIVHPPVGGPVTQREVGRDAASMAEALRASLRADPDVLLVGEARDADTLELALQAAGTGHLVLATLHAGGAVAALDRVLDLFAPERRTGARESLSGCLAAVVHQRLVPAGGGGRVAWFSVLNGTPAVRAAIRDGRERQLPALMDLGRRQGMLTPAEALTLLRHEGRLDPAWAPGSEVPGREDDP</sequence>
<dbReference type="SUPFAM" id="SSF52540">
    <property type="entry name" value="P-loop containing nucleoside triphosphate hydrolases"/>
    <property type="match status" value="1"/>
</dbReference>
<organism evidence="3 4">
    <name type="scientific">Pararhodospirillum photometricum DSM 122</name>
    <dbReference type="NCBI Taxonomy" id="1150469"/>
    <lineage>
        <taxon>Bacteria</taxon>
        <taxon>Pseudomonadati</taxon>
        <taxon>Pseudomonadota</taxon>
        <taxon>Alphaproteobacteria</taxon>
        <taxon>Rhodospirillales</taxon>
        <taxon>Rhodospirillaceae</taxon>
        <taxon>Pararhodospirillum</taxon>
    </lineage>
</organism>
<accession>H6SLU8</accession>
<gene>
    <name evidence="3" type="ORF">RSPPHO_02337</name>
</gene>
<dbReference type="HOGENOM" id="CLU_013446_4_0_5"/>
<dbReference type="Pfam" id="PF00437">
    <property type="entry name" value="T2SSE"/>
    <property type="match status" value="1"/>
</dbReference>
<dbReference type="RefSeq" id="WP_014415597.1">
    <property type="nucleotide sequence ID" value="NC_017059.1"/>
</dbReference>
<evidence type="ECO:0000259" key="2">
    <source>
        <dbReference type="SMART" id="SM00382"/>
    </source>
</evidence>
<dbReference type="Gene3D" id="3.40.50.300">
    <property type="entry name" value="P-loop containing nucleotide triphosphate hydrolases"/>
    <property type="match status" value="1"/>
</dbReference>
<proteinExistence type="inferred from homology"/>
<comment type="similarity">
    <text evidence="1">Belongs to the GSP E family.</text>
</comment>
<protein>
    <submittedName>
        <fullName evidence="3">Type II secretion system protein E</fullName>
    </submittedName>
</protein>
<evidence type="ECO:0000313" key="3">
    <source>
        <dbReference type="EMBL" id="CCG08963.1"/>
    </source>
</evidence>
<dbReference type="KEGG" id="rpm:RSPPHO_02337"/>
<dbReference type="GO" id="GO:0016887">
    <property type="term" value="F:ATP hydrolysis activity"/>
    <property type="evidence" value="ECO:0007669"/>
    <property type="project" value="InterPro"/>
</dbReference>
<keyword evidence="4" id="KW-1185">Reference proteome</keyword>
<name>H6SLU8_PARPM</name>
<dbReference type="InterPro" id="IPR003593">
    <property type="entry name" value="AAA+_ATPase"/>
</dbReference>
<dbReference type="CDD" id="cd01131">
    <property type="entry name" value="PilT"/>
    <property type="match status" value="1"/>
</dbReference>
<dbReference type="InterPro" id="IPR050921">
    <property type="entry name" value="T4SS_GSP_E_ATPase"/>
</dbReference>
<dbReference type="PANTHER" id="PTHR30486:SF6">
    <property type="entry name" value="TYPE IV PILUS RETRACTATION ATPASE PILT"/>
    <property type="match status" value="1"/>
</dbReference>
<dbReference type="eggNOG" id="COG2805">
    <property type="taxonomic scope" value="Bacteria"/>
</dbReference>
<dbReference type="AlphaFoldDB" id="H6SLU8"/>
<dbReference type="OrthoDB" id="9804785at2"/>
<dbReference type="GO" id="GO:0005524">
    <property type="term" value="F:ATP binding"/>
    <property type="evidence" value="ECO:0007669"/>
    <property type="project" value="InterPro"/>
</dbReference>
<dbReference type="Proteomes" id="UP000033220">
    <property type="component" value="Chromosome DSM 122"/>
</dbReference>
<dbReference type="InterPro" id="IPR006321">
    <property type="entry name" value="PilT/PilU"/>
</dbReference>
<dbReference type="InterPro" id="IPR001482">
    <property type="entry name" value="T2SS/T4SS_dom"/>
</dbReference>
<dbReference type="SMART" id="SM00382">
    <property type="entry name" value="AAA"/>
    <property type="match status" value="1"/>
</dbReference>
<dbReference type="Gene3D" id="3.30.450.90">
    <property type="match status" value="1"/>
</dbReference>
<reference evidence="3 4" key="1">
    <citation type="submission" date="2012-02" db="EMBL/GenBank/DDBJ databases">
        <title>Shotgun genome sequence of Phaeospirillum photometricum DSM 122.</title>
        <authorList>
            <person name="Duquesne K."/>
            <person name="Sturgis J."/>
        </authorList>
    </citation>
    <scope>NUCLEOTIDE SEQUENCE [LARGE SCALE GENOMIC DNA]</scope>
    <source>
        <strain evidence="4">DSM122</strain>
    </source>
</reference>
<dbReference type="EMBL" id="HE663493">
    <property type="protein sequence ID" value="CCG08963.1"/>
    <property type="molecule type" value="Genomic_DNA"/>
</dbReference>